<organism evidence="1 2">
    <name type="scientific">Corynebacterium hylobatis</name>
    <dbReference type="NCBI Taxonomy" id="1859290"/>
    <lineage>
        <taxon>Bacteria</taxon>
        <taxon>Bacillati</taxon>
        <taxon>Actinomycetota</taxon>
        <taxon>Actinomycetes</taxon>
        <taxon>Mycobacteriales</taxon>
        <taxon>Corynebacteriaceae</taxon>
        <taxon>Corynebacterium</taxon>
    </lineage>
</organism>
<proteinExistence type="predicted"/>
<sequence length="90" mass="9967">MKPDRMPSRSAAATLAQEAIDAARLRREISDNVEIYRDRRSNSARVVVDGVDLQLPAGTRVSQFSLHNKEQSLVKIEIFANNVTVEGSEA</sequence>
<dbReference type="RefSeq" id="WP_126121713.1">
    <property type="nucleotide sequence ID" value="NZ_RXHJ01000019.1"/>
</dbReference>
<gene>
    <name evidence="1" type="ORF">EAH68_12690</name>
</gene>
<protein>
    <submittedName>
        <fullName evidence="1">Uncharacterized protein</fullName>
    </submittedName>
</protein>
<reference evidence="1 2" key="1">
    <citation type="submission" date="2018-12" db="EMBL/GenBank/DDBJ databases">
        <title>YIM 101343 draft genome.</title>
        <authorList>
            <person name="Chen X."/>
        </authorList>
    </citation>
    <scope>NUCLEOTIDE SEQUENCE [LARGE SCALE GENOMIC DNA]</scope>
    <source>
        <strain evidence="1 2">YIM 101343</strain>
    </source>
</reference>
<comment type="caution">
    <text evidence="1">The sequence shown here is derived from an EMBL/GenBank/DDBJ whole genome shotgun (WGS) entry which is preliminary data.</text>
</comment>
<keyword evidence="2" id="KW-1185">Reference proteome</keyword>
<dbReference type="Proteomes" id="UP000274907">
    <property type="component" value="Unassembled WGS sequence"/>
</dbReference>
<accession>A0A430HW00</accession>
<evidence type="ECO:0000313" key="1">
    <source>
        <dbReference type="EMBL" id="RSZ61516.1"/>
    </source>
</evidence>
<name>A0A430HW00_9CORY</name>
<dbReference type="EMBL" id="RXHJ01000019">
    <property type="protein sequence ID" value="RSZ61516.1"/>
    <property type="molecule type" value="Genomic_DNA"/>
</dbReference>
<evidence type="ECO:0000313" key="2">
    <source>
        <dbReference type="Proteomes" id="UP000274907"/>
    </source>
</evidence>
<dbReference type="AlphaFoldDB" id="A0A430HW00"/>